<reference evidence="9" key="1">
    <citation type="journal article" date="2010" name="Science">
        <title>Plasticity of animal genome architecture unmasked by rapid evolution of a pelagic tunicate.</title>
        <authorList>
            <person name="Denoeud F."/>
            <person name="Henriet S."/>
            <person name="Mungpakdee S."/>
            <person name="Aury J.M."/>
            <person name="Da Silva C."/>
            <person name="Brinkmann H."/>
            <person name="Mikhaleva J."/>
            <person name="Olsen L.C."/>
            <person name="Jubin C."/>
            <person name="Canestro C."/>
            <person name="Bouquet J.M."/>
            <person name="Danks G."/>
            <person name="Poulain J."/>
            <person name="Campsteijn C."/>
            <person name="Adamski M."/>
            <person name="Cross I."/>
            <person name="Yadetie F."/>
            <person name="Muffato M."/>
            <person name="Louis A."/>
            <person name="Butcher S."/>
            <person name="Tsagkogeorga G."/>
            <person name="Konrad A."/>
            <person name="Singh S."/>
            <person name="Jensen M.F."/>
            <person name="Cong E.H."/>
            <person name="Eikeseth-Otteraa H."/>
            <person name="Noel B."/>
            <person name="Anthouard V."/>
            <person name="Porcel B.M."/>
            <person name="Kachouri-Lafond R."/>
            <person name="Nishino A."/>
            <person name="Ugolini M."/>
            <person name="Chourrout P."/>
            <person name="Nishida H."/>
            <person name="Aasland R."/>
            <person name="Huzurbazar S."/>
            <person name="Westhof E."/>
            <person name="Delsuc F."/>
            <person name="Lehrach H."/>
            <person name="Reinhardt R."/>
            <person name="Weissenbach J."/>
            <person name="Roy S.W."/>
            <person name="Artiguenave F."/>
            <person name="Postlethwait J.H."/>
            <person name="Manak J.R."/>
            <person name="Thompson E.M."/>
            <person name="Jaillon O."/>
            <person name="Du Pasquier L."/>
            <person name="Boudinot P."/>
            <person name="Liberles D.A."/>
            <person name="Volff J.N."/>
            <person name="Philippe H."/>
            <person name="Lenhard B."/>
            <person name="Roest Crollius H."/>
            <person name="Wincker P."/>
            <person name="Chourrout D."/>
        </authorList>
    </citation>
    <scope>NUCLEOTIDE SEQUENCE [LARGE SCALE GENOMIC DNA]</scope>
</reference>
<comment type="subcellular location">
    <subcellularLocation>
        <location evidence="2">Membrane</location>
        <topology evidence="2">Multi-pass membrane protein</topology>
    </subcellularLocation>
</comment>
<dbReference type="CDD" id="cd13959">
    <property type="entry name" value="PT_UbiA_COQ2"/>
    <property type="match status" value="1"/>
</dbReference>
<evidence type="ECO:0000256" key="6">
    <source>
        <dbReference type="ARBA" id="ARBA00022989"/>
    </source>
</evidence>
<evidence type="ECO:0000256" key="8">
    <source>
        <dbReference type="SAM" id="Phobius"/>
    </source>
</evidence>
<protein>
    <submittedName>
        <fullName evidence="9">Uncharacterized protein</fullName>
    </submittedName>
</protein>
<dbReference type="AlphaFoldDB" id="E4Z0J0"/>
<evidence type="ECO:0000256" key="4">
    <source>
        <dbReference type="ARBA" id="ARBA00022679"/>
    </source>
</evidence>
<dbReference type="EMBL" id="FN656322">
    <property type="protein sequence ID" value="CBY41218.1"/>
    <property type="molecule type" value="Genomic_DNA"/>
</dbReference>
<dbReference type="Gene3D" id="1.10.357.140">
    <property type="entry name" value="UbiA prenyltransferase"/>
    <property type="match status" value="1"/>
</dbReference>
<comment type="cofactor">
    <cofactor evidence="1">
        <name>Mg(2+)</name>
        <dbReference type="ChEBI" id="CHEBI:18420"/>
    </cofactor>
</comment>
<evidence type="ECO:0000313" key="9">
    <source>
        <dbReference type="EMBL" id="CBY41218.1"/>
    </source>
</evidence>
<evidence type="ECO:0000256" key="3">
    <source>
        <dbReference type="ARBA" id="ARBA00005985"/>
    </source>
</evidence>
<feature type="transmembrane region" description="Helical" evidence="8">
    <location>
        <begin position="259"/>
        <end position="282"/>
    </location>
</feature>
<evidence type="ECO:0000256" key="7">
    <source>
        <dbReference type="ARBA" id="ARBA00023136"/>
    </source>
</evidence>
<dbReference type="InterPro" id="IPR000537">
    <property type="entry name" value="UbiA_prenyltransferase"/>
</dbReference>
<dbReference type="Pfam" id="PF01040">
    <property type="entry name" value="UbiA"/>
    <property type="match status" value="1"/>
</dbReference>
<feature type="transmembrane region" description="Helical" evidence="8">
    <location>
        <begin position="334"/>
        <end position="353"/>
    </location>
</feature>
<dbReference type="InterPro" id="IPR039653">
    <property type="entry name" value="Prenyltransferase"/>
</dbReference>
<gene>
    <name evidence="9" type="ORF">GSOID_T00023278001</name>
</gene>
<name>E4Z0J0_OIKDI</name>
<dbReference type="PANTHER" id="PTHR11048:SF28">
    <property type="entry name" value="4-HYDROXYBENZOATE POLYPRENYLTRANSFERASE, MITOCHONDRIAL"/>
    <property type="match status" value="1"/>
</dbReference>
<feature type="transmembrane region" description="Helical" evidence="8">
    <location>
        <begin position="406"/>
        <end position="422"/>
    </location>
</feature>
<dbReference type="GO" id="GO:0004659">
    <property type="term" value="F:prenyltransferase activity"/>
    <property type="evidence" value="ECO:0007669"/>
    <property type="project" value="UniProtKB-ARBA"/>
</dbReference>
<proteinExistence type="inferred from homology"/>
<accession>E4Z0J0</accession>
<feature type="transmembrane region" description="Helical" evidence="8">
    <location>
        <begin position="196"/>
        <end position="214"/>
    </location>
</feature>
<dbReference type="PANTHER" id="PTHR11048">
    <property type="entry name" value="PRENYLTRANSFERASES"/>
    <property type="match status" value="1"/>
</dbReference>
<feature type="transmembrane region" description="Helical" evidence="8">
    <location>
        <begin position="359"/>
        <end position="380"/>
    </location>
</feature>
<sequence>MEYITENQPKRPVAENKSSSIYPYKFYGEMTEWKGLDDQLNICRTNFGIKSARYFVYEHRVGKQYFERNNQVQRARMLRNQYLSGERLVSLMPAPVQPYLRLARYDKPIGYQLLFVPAFMGLVSGCQFTQLPDAYLMSIFAAGTLLTRGAGCTINDIWDHKLDAQVERCKSRPIPSGAVSVEKAKLFFAAHLLNPTTFFLGLLAPIPIVVYPLIKRYNLPDQWQHSRASWLLRPQLFLGLTFNWGAMMGYSAVTDNIDLAVQIPLYLGCVAWTVMYDTVYALQDIDDDRKLGLNTSADFRQLPKEYRANPAKAFRNHRTRQKIMHYQTQEQSKFLASCQSAMFLSLVCWATALETRGTIIAADSLVIFTGALMAANYAWYHYGCGAFAGQTADKVKYLEFFKRQKWIGFWLMFSLLIAHGLVRNLRLYDDDLNRVYLLKEESREILTAIQPLLPSSLD</sequence>
<organism evidence="9">
    <name type="scientific">Oikopleura dioica</name>
    <name type="common">Tunicate</name>
    <dbReference type="NCBI Taxonomy" id="34765"/>
    <lineage>
        <taxon>Eukaryota</taxon>
        <taxon>Metazoa</taxon>
        <taxon>Chordata</taxon>
        <taxon>Tunicata</taxon>
        <taxon>Appendicularia</taxon>
        <taxon>Copelata</taxon>
        <taxon>Oikopleuridae</taxon>
        <taxon>Oikopleura</taxon>
    </lineage>
</organism>
<feature type="transmembrane region" description="Helical" evidence="8">
    <location>
        <begin position="235"/>
        <end position="253"/>
    </location>
</feature>
<keyword evidence="4" id="KW-0808">Transferase</keyword>
<dbReference type="GO" id="GO:0005743">
    <property type="term" value="C:mitochondrial inner membrane"/>
    <property type="evidence" value="ECO:0007669"/>
    <property type="project" value="TreeGrafter"/>
</dbReference>
<feature type="transmembrane region" description="Helical" evidence="8">
    <location>
        <begin position="109"/>
        <end position="130"/>
    </location>
</feature>
<keyword evidence="7 8" id="KW-0472">Membrane</keyword>
<dbReference type="Proteomes" id="UP000011014">
    <property type="component" value="Unassembled WGS sequence"/>
</dbReference>
<dbReference type="GO" id="GO:0006744">
    <property type="term" value="P:ubiquinone biosynthetic process"/>
    <property type="evidence" value="ECO:0007669"/>
    <property type="project" value="TreeGrafter"/>
</dbReference>
<evidence type="ECO:0000256" key="2">
    <source>
        <dbReference type="ARBA" id="ARBA00004141"/>
    </source>
</evidence>
<evidence type="ECO:0000256" key="1">
    <source>
        <dbReference type="ARBA" id="ARBA00001946"/>
    </source>
</evidence>
<keyword evidence="5 8" id="KW-0812">Transmembrane</keyword>
<keyword evidence="6 8" id="KW-1133">Transmembrane helix</keyword>
<dbReference type="InterPro" id="IPR044878">
    <property type="entry name" value="UbiA_sf"/>
</dbReference>
<comment type="similarity">
    <text evidence="3">Belongs to the UbiA prenyltransferase family.</text>
</comment>
<dbReference type="Gene3D" id="1.20.120.1780">
    <property type="entry name" value="UbiA prenyltransferase"/>
    <property type="match status" value="1"/>
</dbReference>
<evidence type="ECO:0000256" key="5">
    <source>
        <dbReference type="ARBA" id="ARBA00022692"/>
    </source>
</evidence>